<dbReference type="AlphaFoldDB" id="A0A220MM06"/>
<gene>
    <name evidence="6" type="ORF">BP422_20865</name>
</gene>
<keyword evidence="5" id="KW-0413">Isomerase</keyword>
<reference evidence="6 7" key="1">
    <citation type="submission" date="2016-11" db="EMBL/GenBank/DDBJ databases">
        <authorList>
            <person name="Jaros S."/>
            <person name="Januszkiewicz K."/>
            <person name="Wedrychowicz H."/>
        </authorList>
    </citation>
    <scope>NUCLEOTIDE SEQUENCE [LARGE SCALE GENOMIC DNA]</scope>
    <source>
        <strain evidence="6 7">NF2</strain>
    </source>
</reference>
<evidence type="ECO:0000313" key="7">
    <source>
        <dbReference type="Proteomes" id="UP000197781"/>
    </source>
</evidence>
<dbReference type="EMBL" id="CP018145">
    <property type="protein sequence ID" value="ASJ55789.1"/>
    <property type="molecule type" value="Genomic_DNA"/>
</dbReference>
<accession>A0A220MM06</accession>
<keyword evidence="3" id="KW-0732">Signal</keyword>
<dbReference type="GO" id="GO:0003755">
    <property type="term" value="F:peptidyl-prolyl cis-trans isomerase activity"/>
    <property type="evidence" value="ECO:0007669"/>
    <property type="project" value="UniProtKB-KW"/>
</dbReference>
<evidence type="ECO:0000256" key="1">
    <source>
        <dbReference type="ARBA" id="ARBA00000971"/>
    </source>
</evidence>
<organism evidence="6 7">
    <name type="scientific">Brevibacillus formosus</name>
    <dbReference type="NCBI Taxonomy" id="54913"/>
    <lineage>
        <taxon>Bacteria</taxon>
        <taxon>Bacillati</taxon>
        <taxon>Bacillota</taxon>
        <taxon>Bacilli</taxon>
        <taxon>Bacillales</taxon>
        <taxon>Paenibacillaceae</taxon>
        <taxon>Brevibacillus</taxon>
    </lineage>
</organism>
<name>A0A220MM06_9BACL</name>
<dbReference type="PANTHER" id="PTHR47245">
    <property type="entry name" value="PEPTIDYLPROLYL ISOMERASE"/>
    <property type="match status" value="1"/>
</dbReference>
<proteinExistence type="predicted"/>
<evidence type="ECO:0000256" key="5">
    <source>
        <dbReference type="ARBA" id="ARBA00023235"/>
    </source>
</evidence>
<dbReference type="Pfam" id="PF13624">
    <property type="entry name" value="SurA_N_3"/>
    <property type="match status" value="1"/>
</dbReference>
<evidence type="ECO:0000256" key="4">
    <source>
        <dbReference type="ARBA" id="ARBA00023110"/>
    </source>
</evidence>
<dbReference type="EC" id="5.2.1.8" evidence="2"/>
<protein>
    <recommendedName>
        <fullName evidence="2">peptidylprolyl isomerase</fullName>
        <ecNumber evidence="2">5.2.1.8</ecNumber>
    </recommendedName>
</protein>
<sequence length="214" mass="24111">MKKFDISMLSVAILLTGLAVLGFYQSWAKGNDPVLVTAGDTSITQNQLYGEMKKTYGKQTIHELVAEALIKQEAKAQNVAVTQEDMNKEIDSMKQQVGSPEAFQNYLKSMGMTETQLRDKLNVLMTRDKLLDKAFPVTEEQIKTYYDTNKAQLGSPAPEFDKVKDQIKMMLTDQNRSQNYGTWLNTLQDKQKVEWYDPSFDDAAVPGDAQIPAP</sequence>
<dbReference type="InterPro" id="IPR050245">
    <property type="entry name" value="PrsA_foldase"/>
</dbReference>
<dbReference type="PANTHER" id="PTHR47245:SF1">
    <property type="entry name" value="FOLDASE PROTEIN PRSA"/>
    <property type="match status" value="1"/>
</dbReference>
<dbReference type="KEGG" id="bfm:BP422_20865"/>
<dbReference type="Proteomes" id="UP000197781">
    <property type="component" value="Chromosome"/>
</dbReference>
<evidence type="ECO:0000313" key="6">
    <source>
        <dbReference type="EMBL" id="ASJ55789.1"/>
    </source>
</evidence>
<dbReference type="InterPro" id="IPR027304">
    <property type="entry name" value="Trigger_fact/SurA_dom_sf"/>
</dbReference>
<dbReference type="SUPFAM" id="SSF109998">
    <property type="entry name" value="Triger factor/SurA peptide-binding domain-like"/>
    <property type="match status" value="1"/>
</dbReference>
<evidence type="ECO:0000256" key="3">
    <source>
        <dbReference type="ARBA" id="ARBA00022729"/>
    </source>
</evidence>
<keyword evidence="4" id="KW-0697">Rotamase</keyword>
<comment type="catalytic activity">
    <reaction evidence="1">
        <text>[protein]-peptidylproline (omega=180) = [protein]-peptidylproline (omega=0)</text>
        <dbReference type="Rhea" id="RHEA:16237"/>
        <dbReference type="Rhea" id="RHEA-COMP:10747"/>
        <dbReference type="Rhea" id="RHEA-COMP:10748"/>
        <dbReference type="ChEBI" id="CHEBI:83833"/>
        <dbReference type="ChEBI" id="CHEBI:83834"/>
        <dbReference type="EC" id="5.2.1.8"/>
    </reaction>
</comment>
<dbReference type="RefSeq" id="WP_088909416.1">
    <property type="nucleotide sequence ID" value="NZ_CP018145.1"/>
</dbReference>
<evidence type="ECO:0000256" key="2">
    <source>
        <dbReference type="ARBA" id="ARBA00013194"/>
    </source>
</evidence>
<dbReference type="Gene3D" id="1.10.4030.10">
    <property type="entry name" value="Porin chaperone SurA, peptide-binding domain"/>
    <property type="match status" value="1"/>
</dbReference>